<feature type="region of interest" description="Disordered" evidence="1">
    <location>
        <begin position="1"/>
        <end position="188"/>
    </location>
</feature>
<dbReference type="InterPro" id="IPR000253">
    <property type="entry name" value="FHA_dom"/>
</dbReference>
<gene>
    <name evidence="3" type="ORF">MKZ38_001361</name>
</gene>
<feature type="domain" description="FHA" evidence="2">
    <location>
        <begin position="237"/>
        <end position="300"/>
    </location>
</feature>
<dbReference type="PANTHER" id="PTHR23308">
    <property type="entry name" value="NUCLEAR INHIBITOR OF PROTEIN PHOSPHATASE-1"/>
    <property type="match status" value="1"/>
</dbReference>
<dbReference type="SMART" id="SM00240">
    <property type="entry name" value="FHA"/>
    <property type="match status" value="1"/>
</dbReference>
<proteinExistence type="predicted"/>
<feature type="compositionally biased region" description="Basic and acidic residues" evidence="1">
    <location>
        <begin position="15"/>
        <end position="42"/>
    </location>
</feature>
<dbReference type="EMBL" id="JAKWBI020000136">
    <property type="protein sequence ID" value="KAJ2901823.1"/>
    <property type="molecule type" value="Genomic_DNA"/>
</dbReference>
<dbReference type="CDD" id="cd22676">
    <property type="entry name" value="FHA_SNIP1_DDL-like"/>
    <property type="match status" value="1"/>
</dbReference>
<dbReference type="FunFam" id="2.60.200.20:FF:000038">
    <property type="entry name" value="FHA domain-containing protein SNIP1"/>
    <property type="match status" value="1"/>
</dbReference>
<protein>
    <recommendedName>
        <fullName evidence="2">FHA domain-containing protein</fullName>
    </recommendedName>
</protein>
<feature type="compositionally biased region" description="Basic and acidic residues" evidence="1">
    <location>
        <begin position="50"/>
        <end position="112"/>
    </location>
</feature>
<organism evidence="3 4">
    <name type="scientific">Zalerion maritima</name>
    <dbReference type="NCBI Taxonomy" id="339359"/>
    <lineage>
        <taxon>Eukaryota</taxon>
        <taxon>Fungi</taxon>
        <taxon>Dikarya</taxon>
        <taxon>Ascomycota</taxon>
        <taxon>Pezizomycotina</taxon>
        <taxon>Sordariomycetes</taxon>
        <taxon>Lulworthiomycetidae</taxon>
        <taxon>Lulworthiales</taxon>
        <taxon>Lulworthiaceae</taxon>
        <taxon>Zalerion</taxon>
    </lineage>
</organism>
<evidence type="ECO:0000313" key="3">
    <source>
        <dbReference type="EMBL" id="KAJ2901823.1"/>
    </source>
</evidence>
<keyword evidence="4" id="KW-1185">Reference proteome</keyword>
<comment type="caution">
    <text evidence="3">The sequence shown here is derived from an EMBL/GenBank/DDBJ whole genome shotgun (WGS) entry which is preliminary data.</text>
</comment>
<evidence type="ECO:0000256" key="1">
    <source>
        <dbReference type="SAM" id="MobiDB-lite"/>
    </source>
</evidence>
<feature type="compositionally biased region" description="Basic and acidic residues" evidence="1">
    <location>
        <begin position="161"/>
        <end position="171"/>
    </location>
</feature>
<dbReference type="Gene3D" id="2.60.200.20">
    <property type="match status" value="1"/>
</dbReference>
<dbReference type="Proteomes" id="UP001201980">
    <property type="component" value="Unassembled WGS sequence"/>
</dbReference>
<dbReference type="InterPro" id="IPR050923">
    <property type="entry name" value="Cell_Proc_Reg/RNA_Proc"/>
</dbReference>
<feature type="compositionally biased region" description="Polar residues" evidence="1">
    <location>
        <begin position="174"/>
        <end position="186"/>
    </location>
</feature>
<sequence length="330" mass="38551">MKSPDLGRPPHRQHKEYEDRYSSRSRKRESPYDSDRPRDRSPDRKKRRRSDSPDDSRRRRPREHGSDRRRDRDREGLRKRSPYLRDERRRRDGRRDHDTKSRETDSVRRSPDAKSSTRRWRDENDEPAKESRRGKELVNKDKASLRQRGPLPPQEVSFAVEKGEEPEKPVEKPNFSSTGRLAADSNSVKKSDGTTVALKYHEPAEARKPSSRDQYKLFVFKGADIVDEVPLNARTCWLIGRDKAIADYPAEHPSISKQHAVIQFRYVEKRNEFGDKIGKVKPYLLDLESANGTALNGEEIADSRYYEIKDKDMLQFGDSTREYVLMAARG</sequence>
<dbReference type="InterPro" id="IPR008984">
    <property type="entry name" value="SMAD_FHA_dom_sf"/>
</dbReference>
<dbReference type="PROSITE" id="PS50006">
    <property type="entry name" value="FHA_DOMAIN"/>
    <property type="match status" value="1"/>
</dbReference>
<accession>A0AAD5RQG2</accession>
<dbReference type="AlphaFoldDB" id="A0AAD5RQG2"/>
<dbReference type="Pfam" id="PF00498">
    <property type="entry name" value="FHA"/>
    <property type="match status" value="1"/>
</dbReference>
<name>A0AAD5RQG2_9PEZI</name>
<evidence type="ECO:0000259" key="2">
    <source>
        <dbReference type="PROSITE" id="PS50006"/>
    </source>
</evidence>
<evidence type="ECO:0000313" key="4">
    <source>
        <dbReference type="Proteomes" id="UP001201980"/>
    </source>
</evidence>
<feature type="compositionally biased region" description="Basic and acidic residues" evidence="1">
    <location>
        <begin position="119"/>
        <end position="144"/>
    </location>
</feature>
<dbReference type="SUPFAM" id="SSF49879">
    <property type="entry name" value="SMAD/FHA domain"/>
    <property type="match status" value="1"/>
</dbReference>
<reference evidence="3" key="1">
    <citation type="submission" date="2022-07" db="EMBL/GenBank/DDBJ databases">
        <title>Draft genome sequence of Zalerion maritima ATCC 34329, a (micro)plastics degrading marine fungus.</title>
        <authorList>
            <person name="Paco A."/>
            <person name="Goncalves M.F.M."/>
            <person name="Rocha-Santos T.A.P."/>
            <person name="Alves A."/>
        </authorList>
    </citation>
    <scope>NUCLEOTIDE SEQUENCE</scope>
    <source>
        <strain evidence="3">ATCC 34329</strain>
    </source>
</reference>